<accession>A0AAN8S655</accession>
<keyword evidence="2" id="KW-0472">Membrane</keyword>
<comment type="caution">
    <text evidence="3">The sequence shown here is derived from an EMBL/GenBank/DDBJ whole genome shotgun (WGS) entry which is preliminary data.</text>
</comment>
<keyword evidence="2" id="KW-0812">Transmembrane</keyword>
<evidence type="ECO:0000256" key="1">
    <source>
        <dbReference type="SAM" id="MobiDB-lite"/>
    </source>
</evidence>
<evidence type="ECO:0000313" key="4">
    <source>
        <dbReference type="Proteomes" id="UP001372834"/>
    </source>
</evidence>
<proteinExistence type="predicted"/>
<gene>
    <name evidence="3" type="ORF">RUM43_003935</name>
</gene>
<reference evidence="3 4" key="1">
    <citation type="submission" date="2023-10" db="EMBL/GenBank/DDBJ databases">
        <title>Genomes of two closely related lineages of the louse Polyplax serrata with different host specificities.</title>
        <authorList>
            <person name="Martinu J."/>
            <person name="Tarabai H."/>
            <person name="Stefka J."/>
            <person name="Hypsa V."/>
        </authorList>
    </citation>
    <scope>NUCLEOTIDE SEQUENCE [LARGE SCALE GENOMIC DNA]</scope>
    <source>
        <strain evidence="3">HR10_N</strain>
    </source>
</reference>
<dbReference type="AlphaFoldDB" id="A0AAN8S655"/>
<feature type="transmembrane region" description="Helical" evidence="2">
    <location>
        <begin position="12"/>
        <end position="35"/>
    </location>
</feature>
<evidence type="ECO:0000313" key="3">
    <source>
        <dbReference type="EMBL" id="KAK6642433.1"/>
    </source>
</evidence>
<name>A0AAN8S655_POLSC</name>
<evidence type="ECO:0000256" key="2">
    <source>
        <dbReference type="SAM" id="Phobius"/>
    </source>
</evidence>
<feature type="region of interest" description="Disordered" evidence="1">
    <location>
        <begin position="72"/>
        <end position="95"/>
    </location>
</feature>
<dbReference type="EMBL" id="JAWJWE010000002">
    <property type="protein sequence ID" value="KAK6642433.1"/>
    <property type="molecule type" value="Genomic_DNA"/>
</dbReference>
<sequence>MVKYPEIITFPACFFFFSTLFKAYLPVCMLLPAFFDFRGNPTENEVVRKAAFREVWPGPSKQWLDARVVQAGEATGQTPRRKSDPRLEKLRKKNK</sequence>
<organism evidence="3 4">
    <name type="scientific">Polyplax serrata</name>
    <name type="common">Common mouse louse</name>
    <dbReference type="NCBI Taxonomy" id="468196"/>
    <lineage>
        <taxon>Eukaryota</taxon>
        <taxon>Metazoa</taxon>
        <taxon>Ecdysozoa</taxon>
        <taxon>Arthropoda</taxon>
        <taxon>Hexapoda</taxon>
        <taxon>Insecta</taxon>
        <taxon>Pterygota</taxon>
        <taxon>Neoptera</taxon>
        <taxon>Paraneoptera</taxon>
        <taxon>Psocodea</taxon>
        <taxon>Troctomorpha</taxon>
        <taxon>Phthiraptera</taxon>
        <taxon>Anoplura</taxon>
        <taxon>Polyplacidae</taxon>
        <taxon>Polyplax</taxon>
    </lineage>
</organism>
<protein>
    <submittedName>
        <fullName evidence="3">Uncharacterized protein</fullName>
    </submittedName>
</protein>
<dbReference type="Proteomes" id="UP001372834">
    <property type="component" value="Unassembled WGS sequence"/>
</dbReference>
<keyword evidence="2" id="KW-1133">Transmembrane helix</keyword>